<dbReference type="AlphaFoldDB" id="A0AA88D7G3"/>
<proteinExistence type="predicted"/>
<evidence type="ECO:0000313" key="2">
    <source>
        <dbReference type="Proteomes" id="UP001187192"/>
    </source>
</evidence>
<dbReference type="EMBL" id="BTGU01000018">
    <property type="protein sequence ID" value="GMN44457.1"/>
    <property type="molecule type" value="Genomic_DNA"/>
</dbReference>
<organism evidence="1 2">
    <name type="scientific">Ficus carica</name>
    <name type="common">Common fig</name>
    <dbReference type="NCBI Taxonomy" id="3494"/>
    <lineage>
        <taxon>Eukaryota</taxon>
        <taxon>Viridiplantae</taxon>
        <taxon>Streptophyta</taxon>
        <taxon>Embryophyta</taxon>
        <taxon>Tracheophyta</taxon>
        <taxon>Spermatophyta</taxon>
        <taxon>Magnoliopsida</taxon>
        <taxon>eudicotyledons</taxon>
        <taxon>Gunneridae</taxon>
        <taxon>Pentapetalae</taxon>
        <taxon>rosids</taxon>
        <taxon>fabids</taxon>
        <taxon>Rosales</taxon>
        <taxon>Moraceae</taxon>
        <taxon>Ficeae</taxon>
        <taxon>Ficus</taxon>
    </lineage>
</organism>
<name>A0AA88D7G3_FICCA</name>
<accession>A0AA88D7G3</accession>
<keyword evidence="2" id="KW-1185">Reference proteome</keyword>
<protein>
    <submittedName>
        <fullName evidence="1">Uncharacterized protein</fullName>
    </submittedName>
</protein>
<dbReference type="Proteomes" id="UP001187192">
    <property type="component" value="Unassembled WGS sequence"/>
</dbReference>
<evidence type="ECO:0000313" key="1">
    <source>
        <dbReference type="EMBL" id="GMN44457.1"/>
    </source>
</evidence>
<comment type="caution">
    <text evidence="1">The sequence shown here is derived from an EMBL/GenBank/DDBJ whole genome shotgun (WGS) entry which is preliminary data.</text>
</comment>
<reference evidence="1" key="1">
    <citation type="submission" date="2023-07" db="EMBL/GenBank/DDBJ databases">
        <title>draft genome sequence of fig (Ficus carica).</title>
        <authorList>
            <person name="Takahashi T."/>
            <person name="Nishimura K."/>
        </authorList>
    </citation>
    <scope>NUCLEOTIDE SEQUENCE</scope>
</reference>
<sequence>MLIEDSTSAEVVRHLGRSPREGRGLSLGLGGGGDKGLSHGWAGSSWQVGGLNVSGARGWCFGRGEARYLVWWGRGVACRWGWGFLASAWVVVWERGSANGGRVVGGIRPAGGRVGGSTYTLEKDIHIGPV</sequence>
<gene>
    <name evidence="1" type="ORF">TIFTF001_013666</name>
</gene>